<feature type="binding site" evidence="8">
    <location>
        <position position="289"/>
    </location>
    <ligand>
        <name>Zn(2+)</name>
        <dbReference type="ChEBI" id="CHEBI:29105"/>
        <label>2</label>
    </ligand>
</feature>
<dbReference type="InterPro" id="IPR001952">
    <property type="entry name" value="Alkaline_phosphatase"/>
</dbReference>
<evidence type="ECO:0000256" key="3">
    <source>
        <dbReference type="ARBA" id="ARBA00022723"/>
    </source>
</evidence>
<dbReference type="Gene3D" id="3.40.50.12090">
    <property type="match status" value="2"/>
</dbReference>
<organism evidence="11 12">
    <name type="scientific">Rossellomorea vietnamensis</name>
    <dbReference type="NCBI Taxonomy" id="218284"/>
    <lineage>
        <taxon>Bacteria</taxon>
        <taxon>Bacillati</taxon>
        <taxon>Bacillota</taxon>
        <taxon>Bacilli</taxon>
        <taxon>Bacillales</taxon>
        <taxon>Bacillaceae</taxon>
        <taxon>Rossellomorea</taxon>
    </lineage>
</organism>
<dbReference type="EMBL" id="VTEI01000003">
    <property type="protein sequence ID" value="TYS17683.1"/>
    <property type="molecule type" value="Genomic_DNA"/>
</dbReference>
<dbReference type="SMART" id="SM00098">
    <property type="entry name" value="alkPPc"/>
    <property type="match status" value="1"/>
</dbReference>
<feature type="binding site" evidence="8">
    <location>
        <position position="284"/>
    </location>
    <ligand>
        <name>Mg(2+)</name>
        <dbReference type="ChEBI" id="CHEBI:18420"/>
    </ligand>
</feature>
<comment type="similarity">
    <text evidence="1 9">Belongs to the alkaline phosphatase family.</text>
</comment>
<dbReference type="CDD" id="cd16012">
    <property type="entry name" value="ALP"/>
    <property type="match status" value="1"/>
</dbReference>
<dbReference type="PANTHER" id="PTHR11596">
    <property type="entry name" value="ALKALINE PHOSPHATASE"/>
    <property type="match status" value="1"/>
</dbReference>
<keyword evidence="4" id="KW-0378">Hydrolase</keyword>
<feature type="binding site" evidence="8">
    <location>
        <position position="422"/>
    </location>
    <ligand>
        <name>Zn(2+)</name>
        <dbReference type="ChEBI" id="CHEBI:29105"/>
        <label>2</label>
    </ligand>
</feature>
<dbReference type="InterPro" id="IPR018299">
    <property type="entry name" value="Alkaline_phosphatase_AS"/>
</dbReference>
<protein>
    <recommendedName>
        <fullName evidence="13">Alkaline phosphatase</fullName>
    </recommendedName>
</protein>
<dbReference type="Proteomes" id="UP000322267">
    <property type="component" value="Unassembled WGS sequence"/>
</dbReference>
<evidence type="ECO:0000256" key="8">
    <source>
        <dbReference type="PIRSR" id="PIRSR601952-2"/>
    </source>
</evidence>
<dbReference type="PROSITE" id="PS00123">
    <property type="entry name" value="ALKALINE_PHOSPHATASE"/>
    <property type="match status" value="1"/>
</dbReference>
<evidence type="ECO:0000256" key="7">
    <source>
        <dbReference type="PIRSR" id="PIRSR601952-1"/>
    </source>
</evidence>
<feature type="active site" description="Phosphoserine intermediate" evidence="7">
    <location>
        <position position="105"/>
    </location>
</feature>
<dbReference type="Gene3D" id="1.10.60.40">
    <property type="match status" value="1"/>
</dbReference>
<feature type="binding site" evidence="8">
    <location>
        <position position="156"/>
    </location>
    <ligand>
        <name>Mg(2+)</name>
        <dbReference type="ChEBI" id="CHEBI:18420"/>
    </ligand>
</feature>
<feature type="binding site" evidence="8">
    <location>
        <position position="331"/>
    </location>
    <ligand>
        <name>Zn(2+)</name>
        <dbReference type="ChEBI" id="CHEBI:29105"/>
        <label>2</label>
    </ligand>
</feature>
<keyword evidence="6 8" id="KW-0460">Magnesium</keyword>
<evidence type="ECO:0000256" key="1">
    <source>
        <dbReference type="ARBA" id="ARBA00005984"/>
    </source>
</evidence>
<comment type="cofactor">
    <cofactor evidence="8">
        <name>Mg(2+)</name>
        <dbReference type="ChEBI" id="CHEBI:18420"/>
    </cofactor>
    <text evidence="8">Binds 1 Mg(2+) ion.</text>
</comment>
<keyword evidence="10" id="KW-0732">Signal</keyword>
<dbReference type="OrthoDB" id="9794455at2"/>
<feature type="chain" id="PRO_5039072411" description="Alkaline phosphatase" evidence="10">
    <location>
        <begin position="28"/>
        <end position="762"/>
    </location>
</feature>
<dbReference type="InterPro" id="IPR007253">
    <property type="entry name" value="Cell_wall-bd_2"/>
</dbReference>
<feature type="binding site" evidence="8">
    <location>
        <position position="293"/>
    </location>
    <ligand>
        <name>Zn(2+)</name>
        <dbReference type="ChEBI" id="CHEBI:29105"/>
        <label>2</label>
    </ligand>
</feature>
<evidence type="ECO:0000256" key="6">
    <source>
        <dbReference type="ARBA" id="ARBA00022842"/>
    </source>
</evidence>
<dbReference type="PANTHER" id="PTHR11596:SF5">
    <property type="entry name" value="ALKALINE PHOSPHATASE"/>
    <property type="match status" value="1"/>
</dbReference>
<feature type="binding site" evidence="8">
    <location>
        <position position="56"/>
    </location>
    <ligand>
        <name>Mg(2+)</name>
        <dbReference type="ChEBI" id="CHEBI:18420"/>
    </ligand>
</feature>
<keyword evidence="3 8" id="KW-0479">Metal-binding</keyword>
<proteinExistence type="inferred from homology"/>
<accession>A0A5D4NTN2</accession>
<dbReference type="SUPFAM" id="SSF53649">
    <property type="entry name" value="Alkaline phosphatase-like"/>
    <property type="match status" value="1"/>
</dbReference>
<comment type="cofactor">
    <cofactor evidence="8">
        <name>Zn(2+)</name>
        <dbReference type="ChEBI" id="CHEBI:29105"/>
    </cofactor>
    <text evidence="8">Binds 2 Zn(2+) ions.</text>
</comment>
<dbReference type="GO" id="GO:0046872">
    <property type="term" value="F:metal ion binding"/>
    <property type="evidence" value="ECO:0007669"/>
    <property type="project" value="UniProtKB-KW"/>
</dbReference>
<keyword evidence="5 8" id="KW-0862">Zinc</keyword>
<evidence type="ECO:0008006" key="13">
    <source>
        <dbReference type="Google" id="ProtNLM"/>
    </source>
</evidence>
<reference evidence="11 12" key="1">
    <citation type="submission" date="2019-08" db="EMBL/GenBank/DDBJ databases">
        <title>Bacillus genomes from the desert of Cuatro Cienegas, Coahuila.</title>
        <authorList>
            <person name="Olmedo-Alvarez G."/>
        </authorList>
    </citation>
    <scope>NUCLEOTIDE SEQUENCE [LARGE SCALE GENOMIC DNA]</scope>
    <source>
        <strain evidence="11 12">CH34_1T</strain>
    </source>
</reference>
<evidence type="ECO:0000313" key="12">
    <source>
        <dbReference type="Proteomes" id="UP000322267"/>
    </source>
</evidence>
<evidence type="ECO:0000256" key="5">
    <source>
        <dbReference type="ARBA" id="ARBA00022833"/>
    </source>
</evidence>
<evidence type="ECO:0000256" key="10">
    <source>
        <dbReference type="SAM" id="SignalP"/>
    </source>
</evidence>
<dbReference type="GO" id="GO:0004035">
    <property type="term" value="F:alkaline phosphatase activity"/>
    <property type="evidence" value="ECO:0007669"/>
    <property type="project" value="TreeGrafter"/>
</dbReference>
<dbReference type="Pfam" id="PF00245">
    <property type="entry name" value="Alk_phosphatase"/>
    <property type="match status" value="1"/>
</dbReference>
<dbReference type="Pfam" id="PF04122">
    <property type="entry name" value="CW_binding_2"/>
    <property type="match status" value="3"/>
</dbReference>
<evidence type="ECO:0000256" key="4">
    <source>
        <dbReference type="ARBA" id="ARBA00022801"/>
    </source>
</evidence>
<name>A0A5D4NTN2_9BACI</name>
<feature type="binding site" evidence="8">
    <location>
        <position position="158"/>
    </location>
    <ligand>
        <name>Mg(2+)</name>
        <dbReference type="ChEBI" id="CHEBI:18420"/>
    </ligand>
</feature>
<evidence type="ECO:0000256" key="9">
    <source>
        <dbReference type="RuleBase" id="RU003946"/>
    </source>
</evidence>
<dbReference type="AlphaFoldDB" id="A0A5D4NTN2"/>
<feature type="binding site" evidence="8">
    <location>
        <position position="332"/>
    </location>
    <ligand>
        <name>Zn(2+)</name>
        <dbReference type="ChEBI" id="CHEBI:29105"/>
        <label>2</label>
    </ligand>
</feature>
<feature type="signal peptide" evidence="10">
    <location>
        <begin position="1"/>
        <end position="27"/>
    </location>
</feature>
<feature type="binding site" evidence="8">
    <location>
        <position position="56"/>
    </location>
    <ligand>
        <name>Zn(2+)</name>
        <dbReference type="ChEBI" id="CHEBI:29105"/>
        <label>2</label>
    </ligand>
</feature>
<evidence type="ECO:0000256" key="2">
    <source>
        <dbReference type="ARBA" id="ARBA00022553"/>
    </source>
</evidence>
<sequence>MGRISKKILKRAMKVAAATTIAATGLAGLHMENEVSAETASTPKSGVKNVIMVIADGAGIPYYSANRYMNDNPETKDMEPTVFDPYFVGLQTTYAHDPDENVTDSASAATAMATGYKTYNAGIGVDENGKSVKTVLEQAKEDGMATGLVATSEITHATPAAYAAHELSRRDMDNIADDYYNEMINGEHKVDVLLGGGLKNFDPAAGRKNEGNLVDKFQKDGYSFVDNKADLLKDDNEQILGLFASGGLPKAIDRTDSIPSLEDMSKAAIDRLSKDEDGFFLMVEASQIDWAGHDNDIVAAMSEMDEYAKTFEYIMDWAEEDGETLVIATADHSTGGLSMGAGPGYNFHVDPIKAFKKSPDFIAAEIAGGADVEATLKKHIDLDLSPEEIQSVKDAKGGSAIDAAVEKIADNRSMAGWTTGGHTGEEVPVLAYGPRSEEVFGMIDNTKHAEVIFDILADNQDVNVTKLIGSDRVETAVKVSNELYPVGFAKDKADKTVVLATGENFADALSAGPLAAKHGNAPILLNRGKNLDPAVTAELERLGAEKVVILGGTAAISADIHTALKDDYTVTRISGDTRFETNEKINKELGSVEGVFVTSGHNFADALAAAPIASANNWAIVLTDKDAMDTSTFAYLKGKDVVVTGGTAAVSNSVYNKIKTESKSIKRISGDDRYETLASLNTEFASAMESHTLVVTTGLDFPDALTASALSVNTKAPLILVGQDMDSSVNQFIETYKKENNVTEAIIVGGSVDESKLESITK</sequence>
<gene>
    <name evidence="11" type="ORF">FZC78_07425</name>
</gene>
<dbReference type="RefSeq" id="WP_148939017.1">
    <property type="nucleotide sequence ID" value="NZ_VTEI01000003.1"/>
</dbReference>
<dbReference type="PRINTS" id="PR00113">
    <property type="entry name" value="ALKPHPHTASE"/>
</dbReference>
<keyword evidence="2" id="KW-0597">Phosphoprotein</keyword>
<dbReference type="Gene3D" id="3.40.720.10">
    <property type="entry name" value="Alkaline Phosphatase, subunit A"/>
    <property type="match status" value="1"/>
</dbReference>
<dbReference type="InterPro" id="IPR017850">
    <property type="entry name" value="Alkaline_phosphatase_core_sf"/>
</dbReference>
<evidence type="ECO:0000313" key="11">
    <source>
        <dbReference type="EMBL" id="TYS17683.1"/>
    </source>
</evidence>
<comment type="caution">
    <text evidence="11">The sequence shown here is derived from an EMBL/GenBank/DDBJ whole genome shotgun (WGS) entry which is preliminary data.</text>
</comment>